<dbReference type="EMBL" id="BT122544">
    <property type="protein sequence ID" value="ADE75916.1"/>
    <property type="molecule type" value="mRNA"/>
</dbReference>
<reference evidence="1" key="1">
    <citation type="submission" date="2010-04" db="EMBL/GenBank/DDBJ databases">
        <authorList>
            <person name="Reid K.E."/>
            <person name="Liao N."/>
            <person name="Chan S."/>
            <person name="Docking R."/>
            <person name="Taylor G."/>
            <person name="Moore R."/>
            <person name="Mayo M."/>
            <person name="Munro S."/>
            <person name="King J."/>
            <person name="Yanchuk A."/>
            <person name="Holt R."/>
            <person name="Jones S."/>
            <person name="Marra M."/>
            <person name="Ritland C.E."/>
            <person name="Ritland K."/>
            <person name="Bohlmann J."/>
        </authorList>
    </citation>
    <scope>NUCLEOTIDE SEQUENCE</scope>
    <source>
        <tissue evidence="1">Buds collected with no treatment. Collection October 2007</tissue>
    </source>
</reference>
<organism evidence="1">
    <name type="scientific">Picea sitchensis</name>
    <name type="common">Sitka spruce</name>
    <name type="synonym">Pinus sitchensis</name>
    <dbReference type="NCBI Taxonomy" id="3332"/>
    <lineage>
        <taxon>Eukaryota</taxon>
        <taxon>Viridiplantae</taxon>
        <taxon>Streptophyta</taxon>
        <taxon>Embryophyta</taxon>
        <taxon>Tracheophyta</taxon>
        <taxon>Spermatophyta</taxon>
        <taxon>Pinopsida</taxon>
        <taxon>Pinidae</taxon>
        <taxon>Conifers I</taxon>
        <taxon>Pinales</taxon>
        <taxon>Pinaceae</taxon>
        <taxon>Picea</taxon>
    </lineage>
</organism>
<name>D5A8P7_PICSI</name>
<evidence type="ECO:0000313" key="1">
    <source>
        <dbReference type="EMBL" id="ADE75916.1"/>
    </source>
</evidence>
<accession>D5A8P7</accession>
<dbReference type="AlphaFoldDB" id="D5A8P7"/>
<protein>
    <submittedName>
        <fullName evidence="1">Uncharacterized protein</fullName>
    </submittedName>
</protein>
<sequence length="66" mass="7671">MGLSWVGGKSMGHLPEERYTEPAKKNSSLSFTLSFFCDFRLFVVCTRHQIFLFLYLTPSVLHWSLI</sequence>
<proteinExistence type="evidence at transcript level"/>